<comment type="catalytic activity">
    <reaction evidence="1">
        <text>7-phospho-2-dehydro-3-deoxy-D-arabino-heptonate = 3-dehydroquinate + phosphate</text>
        <dbReference type="Rhea" id="RHEA:21968"/>
        <dbReference type="ChEBI" id="CHEBI:32364"/>
        <dbReference type="ChEBI" id="CHEBI:43474"/>
        <dbReference type="ChEBI" id="CHEBI:58394"/>
        <dbReference type="EC" id="4.2.3.4"/>
    </reaction>
</comment>
<evidence type="ECO:0000256" key="3">
    <source>
        <dbReference type="ARBA" id="ARBA00001941"/>
    </source>
</evidence>
<evidence type="ECO:0000256" key="16">
    <source>
        <dbReference type="ARBA" id="ARBA00023141"/>
    </source>
</evidence>
<dbReference type="GO" id="GO:0008652">
    <property type="term" value="P:amino acid biosynthetic process"/>
    <property type="evidence" value="ECO:0007669"/>
    <property type="project" value="UniProtKB-KW"/>
</dbReference>
<comment type="cofactor">
    <cofactor evidence="3">
        <name>Co(2+)</name>
        <dbReference type="ChEBI" id="CHEBI:48828"/>
    </cofactor>
</comment>
<evidence type="ECO:0000256" key="1">
    <source>
        <dbReference type="ARBA" id="ARBA00001393"/>
    </source>
</evidence>
<dbReference type="Pfam" id="PF24621">
    <property type="entry name" value="DHQS_C"/>
    <property type="match status" value="1"/>
</dbReference>
<reference evidence="23" key="1">
    <citation type="submission" date="2017-02" db="EMBL/GenBank/DDBJ databases">
        <authorList>
            <person name="Varghese N."/>
            <person name="Submissions S."/>
        </authorList>
    </citation>
    <scope>NUCLEOTIDE SEQUENCE [LARGE SCALE GENOMIC DNA]</scope>
    <source>
        <strain evidence="23">ATCC 51356</strain>
    </source>
</reference>
<dbReference type="InterPro" id="IPR056179">
    <property type="entry name" value="DHQS_C"/>
</dbReference>
<evidence type="ECO:0000313" key="23">
    <source>
        <dbReference type="Proteomes" id="UP000190121"/>
    </source>
</evidence>
<dbReference type="CDD" id="cd08195">
    <property type="entry name" value="DHQS"/>
    <property type="match status" value="1"/>
</dbReference>
<keyword evidence="18" id="KW-0170">Cobalt</keyword>
<dbReference type="InterPro" id="IPR030960">
    <property type="entry name" value="DHQS/DOIS_N"/>
</dbReference>
<evidence type="ECO:0000256" key="10">
    <source>
        <dbReference type="ARBA" id="ARBA00022490"/>
    </source>
</evidence>
<evidence type="ECO:0000256" key="7">
    <source>
        <dbReference type="ARBA" id="ARBA00005412"/>
    </source>
</evidence>
<evidence type="ECO:0000256" key="2">
    <source>
        <dbReference type="ARBA" id="ARBA00001911"/>
    </source>
</evidence>
<evidence type="ECO:0000256" key="13">
    <source>
        <dbReference type="ARBA" id="ARBA00022741"/>
    </source>
</evidence>
<dbReference type="GO" id="GO:0000166">
    <property type="term" value="F:nucleotide binding"/>
    <property type="evidence" value="ECO:0007669"/>
    <property type="project" value="UniProtKB-KW"/>
</dbReference>
<keyword evidence="23" id="KW-1185">Reference proteome</keyword>
<evidence type="ECO:0000256" key="19">
    <source>
        <dbReference type="NCBIfam" id="TIGR01357"/>
    </source>
</evidence>
<accession>A0A1T4KYV0</accession>
<comment type="cofactor">
    <cofactor evidence="2">
        <name>NAD(+)</name>
        <dbReference type="ChEBI" id="CHEBI:57540"/>
    </cofactor>
</comment>
<evidence type="ECO:0000256" key="18">
    <source>
        <dbReference type="ARBA" id="ARBA00023285"/>
    </source>
</evidence>
<comment type="function">
    <text evidence="4">Catalyzes the conversion of 3-deoxy-D-arabino-heptulosonate 7-phosphate (DAHP) to dehydroquinate (DHQ).</text>
</comment>
<dbReference type="GO" id="GO:0009423">
    <property type="term" value="P:chorismate biosynthetic process"/>
    <property type="evidence" value="ECO:0007669"/>
    <property type="project" value="UniProtKB-UniRule"/>
</dbReference>
<dbReference type="PANTHER" id="PTHR43622:SF7">
    <property type="entry name" value="3-DEHYDROQUINATE SYNTHASE, CHLOROPLASTIC"/>
    <property type="match status" value="1"/>
</dbReference>
<evidence type="ECO:0000313" key="22">
    <source>
        <dbReference type="EMBL" id="SJZ47510.1"/>
    </source>
</evidence>
<dbReference type="Proteomes" id="UP000190121">
    <property type="component" value="Unassembled WGS sequence"/>
</dbReference>
<evidence type="ECO:0000259" key="21">
    <source>
        <dbReference type="Pfam" id="PF24621"/>
    </source>
</evidence>
<evidence type="ECO:0000259" key="20">
    <source>
        <dbReference type="Pfam" id="PF01761"/>
    </source>
</evidence>
<keyword evidence="13" id="KW-0547">Nucleotide-binding</keyword>
<dbReference type="SUPFAM" id="SSF56796">
    <property type="entry name" value="Dehydroquinate synthase-like"/>
    <property type="match status" value="1"/>
</dbReference>
<dbReference type="EMBL" id="FUXE01000002">
    <property type="protein sequence ID" value="SJZ47510.1"/>
    <property type="molecule type" value="Genomic_DNA"/>
</dbReference>
<dbReference type="PANTHER" id="PTHR43622">
    <property type="entry name" value="3-DEHYDROQUINATE SYNTHASE"/>
    <property type="match status" value="1"/>
</dbReference>
<organism evidence="22 23">
    <name type="scientific">Porphyromonas circumdentaria</name>
    <dbReference type="NCBI Taxonomy" id="29524"/>
    <lineage>
        <taxon>Bacteria</taxon>
        <taxon>Pseudomonadati</taxon>
        <taxon>Bacteroidota</taxon>
        <taxon>Bacteroidia</taxon>
        <taxon>Bacteroidales</taxon>
        <taxon>Porphyromonadaceae</taxon>
        <taxon>Porphyromonas</taxon>
    </lineage>
</organism>
<dbReference type="STRING" id="29524.SAMN02745171_00218"/>
<evidence type="ECO:0000256" key="6">
    <source>
        <dbReference type="ARBA" id="ARBA00004661"/>
    </source>
</evidence>
<evidence type="ECO:0000256" key="14">
    <source>
        <dbReference type="ARBA" id="ARBA00022833"/>
    </source>
</evidence>
<evidence type="ECO:0000256" key="17">
    <source>
        <dbReference type="ARBA" id="ARBA00023239"/>
    </source>
</evidence>
<dbReference type="GO" id="GO:0003856">
    <property type="term" value="F:3-dehydroquinate synthase activity"/>
    <property type="evidence" value="ECO:0007669"/>
    <property type="project" value="UniProtKB-UniRule"/>
</dbReference>
<proteinExistence type="inferred from homology"/>
<dbReference type="InterPro" id="IPR050071">
    <property type="entry name" value="Dehydroquinate_synthase"/>
</dbReference>
<feature type="domain" description="3-dehydroquinate synthase C-terminal" evidence="21">
    <location>
        <begin position="171"/>
        <end position="317"/>
    </location>
</feature>
<keyword evidence="12" id="KW-0479">Metal-binding</keyword>
<dbReference type="GO" id="GO:0009073">
    <property type="term" value="P:aromatic amino acid family biosynthetic process"/>
    <property type="evidence" value="ECO:0007669"/>
    <property type="project" value="UniProtKB-KW"/>
</dbReference>
<keyword evidence="10" id="KW-0963">Cytoplasm</keyword>
<dbReference type="Gene3D" id="1.20.1090.10">
    <property type="entry name" value="Dehydroquinate synthase-like - alpha domain"/>
    <property type="match status" value="1"/>
</dbReference>
<dbReference type="NCBIfam" id="TIGR01357">
    <property type="entry name" value="aroB"/>
    <property type="match status" value="1"/>
</dbReference>
<keyword evidence="14" id="KW-0862">Zinc</keyword>
<dbReference type="EC" id="4.2.3.4" evidence="8 19"/>
<dbReference type="Pfam" id="PF01761">
    <property type="entry name" value="DHQ_synthase"/>
    <property type="match status" value="1"/>
</dbReference>
<dbReference type="GO" id="GO:0046872">
    <property type="term" value="F:metal ion binding"/>
    <property type="evidence" value="ECO:0007669"/>
    <property type="project" value="UniProtKB-KW"/>
</dbReference>
<keyword evidence="15" id="KW-0520">NAD</keyword>
<dbReference type="InterPro" id="IPR030963">
    <property type="entry name" value="DHQ_synth_fam"/>
</dbReference>
<gene>
    <name evidence="22" type="ORF">SAMN02745171_00218</name>
</gene>
<feature type="domain" description="3-dehydroquinate synthase N-terminal" evidence="20">
    <location>
        <begin position="58"/>
        <end position="168"/>
    </location>
</feature>
<evidence type="ECO:0000256" key="12">
    <source>
        <dbReference type="ARBA" id="ARBA00022723"/>
    </source>
</evidence>
<evidence type="ECO:0000256" key="8">
    <source>
        <dbReference type="ARBA" id="ARBA00013031"/>
    </source>
</evidence>
<comment type="pathway">
    <text evidence="6">Metabolic intermediate biosynthesis; chorismate biosynthesis; chorismate from D-erythrose 4-phosphate and phosphoenolpyruvate: step 2/7.</text>
</comment>
<evidence type="ECO:0000256" key="9">
    <source>
        <dbReference type="ARBA" id="ARBA00017684"/>
    </source>
</evidence>
<dbReference type="Gene3D" id="3.40.50.1970">
    <property type="match status" value="1"/>
</dbReference>
<keyword evidence="16" id="KW-0057">Aromatic amino acid biosynthesis</keyword>
<protein>
    <recommendedName>
        <fullName evidence="9 19">3-dehydroquinate synthase</fullName>
        <ecNumber evidence="8 19">4.2.3.4</ecNumber>
    </recommendedName>
</protein>
<evidence type="ECO:0000256" key="4">
    <source>
        <dbReference type="ARBA" id="ARBA00003485"/>
    </source>
</evidence>
<keyword evidence="17" id="KW-0456">Lyase</keyword>
<evidence type="ECO:0000256" key="15">
    <source>
        <dbReference type="ARBA" id="ARBA00023027"/>
    </source>
</evidence>
<comment type="similarity">
    <text evidence="7">Belongs to the sugar phosphate cyclases superfamily. Dehydroquinate synthase family.</text>
</comment>
<dbReference type="GO" id="GO:0005737">
    <property type="term" value="C:cytoplasm"/>
    <property type="evidence" value="ECO:0007669"/>
    <property type="project" value="UniProtKB-SubCell"/>
</dbReference>
<keyword evidence="11" id="KW-0028">Amino-acid biosynthesis</keyword>
<dbReference type="AlphaFoldDB" id="A0A1T4KYV0"/>
<evidence type="ECO:0000256" key="11">
    <source>
        <dbReference type="ARBA" id="ARBA00022605"/>
    </source>
</evidence>
<name>A0A1T4KYV0_9PORP</name>
<dbReference type="OrthoDB" id="9806583at2"/>
<dbReference type="RefSeq" id="WP_078736186.1">
    <property type="nucleotide sequence ID" value="NZ_FUXE01000002.1"/>
</dbReference>
<dbReference type="PIRSF" id="PIRSF001455">
    <property type="entry name" value="DHQ_synth"/>
    <property type="match status" value="1"/>
</dbReference>
<sequence>MNSHIAIGEGALNKEALMTLKSEGFDRMLLLEDADMALVAGSLLVPIYEEITPENRLRISAGEEHKNFASLMQILDWLIERKATRHSLLLVAGGGALLDMGGFAAAIYKRGVHTTYIPTTLMAMVDASVGGKTAIDYKGIKNLIGAFALPHTIIIDPLFLQTLDMYEIVAGYWELVKHALLSGKDVWKATISFDPTERGKIWSPIIRESVKIKEQYVCADLRDKGIRQYLNLGHTIGHAVEAFSHKVACKGSKPLRHGEAVLIGLICELYISHIRYSFPMNYIRSLIALAKEIQSPYLFSCKQYSAIIEYMYADKKNRGESIAVIGLKDLGEPVKLEVSEEEIKESFDFYREIFGQ</sequence>
<dbReference type="InterPro" id="IPR016037">
    <property type="entry name" value="DHQ_synth_AroB"/>
</dbReference>
<comment type="subcellular location">
    <subcellularLocation>
        <location evidence="5">Cytoplasm</location>
    </subcellularLocation>
</comment>
<evidence type="ECO:0000256" key="5">
    <source>
        <dbReference type="ARBA" id="ARBA00004496"/>
    </source>
</evidence>